<evidence type="ECO:0008006" key="5">
    <source>
        <dbReference type="Google" id="ProtNLM"/>
    </source>
</evidence>
<evidence type="ECO:0000313" key="4">
    <source>
        <dbReference type="Proteomes" id="UP001161390"/>
    </source>
</evidence>
<feature type="region of interest" description="Disordered" evidence="1">
    <location>
        <begin position="396"/>
        <end position="418"/>
    </location>
</feature>
<keyword evidence="2" id="KW-1133">Transmembrane helix</keyword>
<accession>A0ABQ5UXI5</accession>
<keyword evidence="2" id="KW-0812">Transmembrane</keyword>
<evidence type="ECO:0000256" key="2">
    <source>
        <dbReference type="SAM" id="Phobius"/>
    </source>
</evidence>
<dbReference type="Proteomes" id="UP001161390">
    <property type="component" value="Unassembled WGS sequence"/>
</dbReference>
<dbReference type="RefSeq" id="WP_284368868.1">
    <property type="nucleotide sequence ID" value="NZ_BSNJ01000001.1"/>
</dbReference>
<sequence length="418" mass="46707">MSAASQSTSRFAFWQIILGGVVATLIIAGTLAWIYRDDIFQTIQDPRQPFQTYDPPDAPNYALADSWLSQPDLSVDPYTLDVPGDVFVVVPSVYRGGEHYVLPSDDLRRKNKLERIVRPNYVVPYGDAGRLFAPFYRQASLYSYMTTREDARLAQDFAYQDVKRAFRVFLTQSPPERPIVLAGHNQGASHLIRLLHDFFAQDEALRARLAVAYVIDYPLPEDLFDQSLAPLTPCETASDTNCVAAFGMVMPGEDGIADRFTERLLVHDGDGFQSVSGRSLVCINPLTWTRSEDYAPERLHLGGVAAEGLEPDIRPAARPNQVGAQCQDGVLLVDKPRSRSLRRPIQIGAKFRTLPSNLFYEDLRQNALQRVTALVETGSLPKRVQRLDELSVIDVDDSPVVPAQDRPPTSQFPDADKR</sequence>
<keyword evidence="4" id="KW-1185">Reference proteome</keyword>
<dbReference type="InterPro" id="IPR021440">
    <property type="entry name" value="DUF3089"/>
</dbReference>
<organism evidence="3 4">
    <name type="scientific">Algimonas porphyrae</name>
    <dbReference type="NCBI Taxonomy" id="1128113"/>
    <lineage>
        <taxon>Bacteria</taxon>
        <taxon>Pseudomonadati</taxon>
        <taxon>Pseudomonadota</taxon>
        <taxon>Alphaproteobacteria</taxon>
        <taxon>Maricaulales</taxon>
        <taxon>Robiginitomaculaceae</taxon>
        <taxon>Algimonas</taxon>
    </lineage>
</organism>
<dbReference type="EMBL" id="BSNJ01000001">
    <property type="protein sequence ID" value="GLQ19109.1"/>
    <property type="molecule type" value="Genomic_DNA"/>
</dbReference>
<evidence type="ECO:0000256" key="1">
    <source>
        <dbReference type="SAM" id="MobiDB-lite"/>
    </source>
</evidence>
<keyword evidence="2" id="KW-0472">Membrane</keyword>
<comment type="caution">
    <text evidence="3">The sequence shown here is derived from an EMBL/GenBank/DDBJ whole genome shotgun (WGS) entry which is preliminary data.</text>
</comment>
<name>A0ABQ5UXI5_9PROT</name>
<reference evidence="3" key="2">
    <citation type="submission" date="2023-01" db="EMBL/GenBank/DDBJ databases">
        <title>Draft genome sequence of Algimonas porphyrae strain NBRC 108216.</title>
        <authorList>
            <person name="Sun Q."/>
            <person name="Mori K."/>
        </authorList>
    </citation>
    <scope>NUCLEOTIDE SEQUENCE</scope>
    <source>
        <strain evidence="3">NBRC 108216</strain>
    </source>
</reference>
<gene>
    <name evidence="3" type="ORF">GCM10007854_00640</name>
</gene>
<protein>
    <recommendedName>
        <fullName evidence="5">DUF3089 domain-containing protein</fullName>
    </recommendedName>
</protein>
<dbReference type="Pfam" id="PF11288">
    <property type="entry name" value="DUF3089"/>
    <property type="match status" value="1"/>
</dbReference>
<feature type="transmembrane region" description="Helical" evidence="2">
    <location>
        <begin position="12"/>
        <end position="35"/>
    </location>
</feature>
<evidence type="ECO:0000313" key="3">
    <source>
        <dbReference type="EMBL" id="GLQ19109.1"/>
    </source>
</evidence>
<proteinExistence type="predicted"/>
<reference evidence="3" key="1">
    <citation type="journal article" date="2014" name="Int. J. Syst. Evol. Microbiol.">
        <title>Complete genome of a new Firmicutes species belonging to the dominant human colonic microbiota ('Ruminococcus bicirculans') reveals two chromosomes and a selective capacity to utilize plant glucans.</title>
        <authorList>
            <consortium name="NISC Comparative Sequencing Program"/>
            <person name="Wegmann U."/>
            <person name="Louis P."/>
            <person name="Goesmann A."/>
            <person name="Henrissat B."/>
            <person name="Duncan S.H."/>
            <person name="Flint H.J."/>
        </authorList>
    </citation>
    <scope>NUCLEOTIDE SEQUENCE</scope>
    <source>
        <strain evidence="3">NBRC 108216</strain>
    </source>
</reference>